<name>A0A8H6W0K2_9AGAR</name>
<keyword evidence="1" id="KW-0472">Membrane</keyword>
<dbReference type="GeneID" id="59345936"/>
<dbReference type="RefSeq" id="XP_037219064.1">
    <property type="nucleotide sequence ID" value="XM_037363420.1"/>
</dbReference>
<dbReference type="Proteomes" id="UP000636479">
    <property type="component" value="Unassembled WGS sequence"/>
</dbReference>
<keyword evidence="1" id="KW-0812">Transmembrane</keyword>
<evidence type="ECO:0000256" key="1">
    <source>
        <dbReference type="SAM" id="Phobius"/>
    </source>
</evidence>
<accession>A0A8H6W0K2</accession>
<gene>
    <name evidence="2" type="ORF">MIND_00670300</name>
</gene>
<protein>
    <submittedName>
        <fullName evidence="2">Uncharacterized protein</fullName>
    </submittedName>
</protein>
<proteinExistence type="predicted"/>
<evidence type="ECO:0000313" key="3">
    <source>
        <dbReference type="Proteomes" id="UP000636479"/>
    </source>
</evidence>
<evidence type="ECO:0000313" key="2">
    <source>
        <dbReference type="EMBL" id="KAF7301064.1"/>
    </source>
</evidence>
<keyword evidence="3" id="KW-1185">Reference proteome</keyword>
<dbReference type="EMBL" id="JACAZF010000006">
    <property type="protein sequence ID" value="KAF7301064.1"/>
    <property type="molecule type" value="Genomic_DNA"/>
</dbReference>
<sequence length="459" mass="51455">MSLPHTPQEEFTLQDTKPIPEGSMAVNDFCAWSQAASIWVQNAVVTDMAWWAENDTLLKHQFIILRLAYNPLNASPNAMPLFYDIKIERLGKHFPSFSMRASDVVTIQRTRHPWDSKFLPDHTLFFALGSHLSFVFPTTRHSEDQSLHPATASDYLLPLTQGISVKQRQEMVEEKTWSKHDPSSTGHVFRFLHHEERRNGILMYLRLIRIIATVMVCAITAALAYAFFRLARIPAAHNKLGTVVAMTVLWPLLALCFLVPLVVFAARNAVTILTQWQIRRKMESLIKDLGSTDYIPPLLPIKLKYRQMKGFPASRKYRVAVYFISEKKPWSSFSALRAKIEQLAAVANLDDLTPGDVLREGLCSQLVHGCVTSGRLVNVTRYLRLLISVVEYSPDGANAVVDAGILLFVGPLMRSLGPEVRVLTDCLLDKLAGYPETASSTESSRRCAALVGGIAIPEI</sequence>
<feature type="transmembrane region" description="Helical" evidence="1">
    <location>
        <begin position="207"/>
        <end position="228"/>
    </location>
</feature>
<keyword evidence="1" id="KW-1133">Transmembrane helix</keyword>
<comment type="caution">
    <text evidence="2">The sequence shown here is derived from an EMBL/GenBank/DDBJ whole genome shotgun (WGS) entry which is preliminary data.</text>
</comment>
<organism evidence="2 3">
    <name type="scientific">Mycena indigotica</name>
    <dbReference type="NCBI Taxonomy" id="2126181"/>
    <lineage>
        <taxon>Eukaryota</taxon>
        <taxon>Fungi</taxon>
        <taxon>Dikarya</taxon>
        <taxon>Basidiomycota</taxon>
        <taxon>Agaricomycotina</taxon>
        <taxon>Agaricomycetes</taxon>
        <taxon>Agaricomycetidae</taxon>
        <taxon>Agaricales</taxon>
        <taxon>Marasmiineae</taxon>
        <taxon>Mycenaceae</taxon>
        <taxon>Mycena</taxon>
    </lineage>
</organism>
<feature type="transmembrane region" description="Helical" evidence="1">
    <location>
        <begin position="248"/>
        <end position="270"/>
    </location>
</feature>
<reference evidence="2" key="1">
    <citation type="submission" date="2020-05" db="EMBL/GenBank/DDBJ databases">
        <title>Mycena genomes resolve the evolution of fungal bioluminescence.</title>
        <authorList>
            <person name="Tsai I.J."/>
        </authorList>
    </citation>
    <scope>NUCLEOTIDE SEQUENCE</scope>
    <source>
        <strain evidence="2">171206Taipei</strain>
    </source>
</reference>
<dbReference type="AlphaFoldDB" id="A0A8H6W0K2"/>